<accession>A0A502G6P2</accession>
<proteinExistence type="predicted"/>
<gene>
    <name evidence="3" type="ORF">EAH89_10035</name>
</gene>
<evidence type="ECO:0000256" key="1">
    <source>
        <dbReference type="SAM" id="MobiDB-lite"/>
    </source>
</evidence>
<keyword evidence="3" id="KW-0378">Hydrolase</keyword>
<dbReference type="Pfam" id="PF03372">
    <property type="entry name" value="Exo_endo_phos"/>
    <property type="match status" value="1"/>
</dbReference>
<keyword evidence="3" id="KW-0255">Endonuclease</keyword>
<dbReference type="PANTHER" id="PTHR14859:SF0">
    <property type="entry name" value="ENDONUCLEASE_EXONUCLEASE_PHOSPHATASE FAMILY PROTEIN, EXPRESSED"/>
    <property type="match status" value="1"/>
</dbReference>
<sequence>MQLVTWNIQWGLGMDGRVDIARIVRHARALADFDVLCLQEVADNLPDLQGSRGEDEFAELAALLPGYRAVAGVGLEIMDGDGAPRRFGNVILSRLPVLQVLRHALPWPGGADRSMPRVLLEVTVMAPFGPLRVMTTHLEYFSAEHRRAQVEAIRDAHALAQDRAARPRQPGSGPYAPRPSPRSAILTGDFNMPPSDATKARLSAPFDNGAPPLLDAWGLRHGEAPHPPSFCIADQTYGEPHCCDYLLVTQDLAPRVRAVSYDVDVRLSDHQPAVLTLG</sequence>
<dbReference type="GO" id="GO:0016020">
    <property type="term" value="C:membrane"/>
    <property type="evidence" value="ECO:0007669"/>
    <property type="project" value="GOC"/>
</dbReference>
<keyword evidence="4" id="KW-1185">Reference proteome</keyword>
<dbReference type="InterPro" id="IPR036691">
    <property type="entry name" value="Endo/exonu/phosph_ase_sf"/>
</dbReference>
<evidence type="ECO:0000313" key="4">
    <source>
        <dbReference type="Proteomes" id="UP000317078"/>
    </source>
</evidence>
<dbReference type="EMBL" id="RCZP01000007">
    <property type="protein sequence ID" value="TPG57757.1"/>
    <property type="molecule type" value="Genomic_DNA"/>
</dbReference>
<comment type="caution">
    <text evidence="3">The sequence shown here is derived from an EMBL/GenBank/DDBJ whole genome shotgun (WGS) entry which is preliminary data.</text>
</comment>
<feature type="domain" description="Endonuclease/exonuclease/phosphatase" evidence="2">
    <location>
        <begin position="4"/>
        <end position="270"/>
    </location>
</feature>
<dbReference type="InterPro" id="IPR051916">
    <property type="entry name" value="GPI-anchor_lipid_remodeler"/>
</dbReference>
<dbReference type="AlphaFoldDB" id="A0A502G6P2"/>
<dbReference type="OrthoDB" id="9813425at2"/>
<feature type="region of interest" description="Disordered" evidence="1">
    <location>
        <begin position="161"/>
        <end position="191"/>
    </location>
</feature>
<protein>
    <submittedName>
        <fullName evidence="3">Endonuclease</fullName>
    </submittedName>
</protein>
<reference evidence="3 4" key="1">
    <citation type="journal article" date="2019" name="Environ. Microbiol.">
        <title>Species interactions and distinct microbial communities in high Arctic permafrost affected cryosols are associated with the CH4 and CO2 gas fluxes.</title>
        <authorList>
            <person name="Altshuler I."/>
            <person name="Hamel J."/>
            <person name="Turney S."/>
            <person name="Magnuson E."/>
            <person name="Levesque R."/>
            <person name="Greer C."/>
            <person name="Whyte L.G."/>
        </authorList>
    </citation>
    <scope>NUCLEOTIDE SEQUENCE [LARGE SCALE GENOMIC DNA]</scope>
    <source>
        <strain evidence="3 4">S9.3B</strain>
    </source>
</reference>
<keyword evidence="3" id="KW-0540">Nuclease</keyword>
<dbReference type="InterPro" id="IPR005135">
    <property type="entry name" value="Endo/exonuclease/phosphatase"/>
</dbReference>
<dbReference type="GO" id="GO:0006506">
    <property type="term" value="P:GPI anchor biosynthetic process"/>
    <property type="evidence" value="ECO:0007669"/>
    <property type="project" value="TreeGrafter"/>
</dbReference>
<dbReference type="PANTHER" id="PTHR14859">
    <property type="entry name" value="CALCOFLUOR WHITE HYPERSENSITIVE PROTEIN PRECURSOR"/>
    <property type="match status" value="1"/>
</dbReference>
<evidence type="ECO:0000313" key="3">
    <source>
        <dbReference type="EMBL" id="TPG57757.1"/>
    </source>
</evidence>
<dbReference type="Gene3D" id="3.60.10.10">
    <property type="entry name" value="Endonuclease/exonuclease/phosphatase"/>
    <property type="match status" value="1"/>
</dbReference>
<evidence type="ECO:0000259" key="2">
    <source>
        <dbReference type="Pfam" id="PF03372"/>
    </source>
</evidence>
<dbReference type="RefSeq" id="WP_140882678.1">
    <property type="nucleotide sequence ID" value="NZ_RCZP01000007.1"/>
</dbReference>
<organism evidence="3 4">
    <name type="scientific">Muricoccus nepalensis</name>
    <dbReference type="NCBI Taxonomy" id="1854500"/>
    <lineage>
        <taxon>Bacteria</taxon>
        <taxon>Pseudomonadati</taxon>
        <taxon>Pseudomonadota</taxon>
        <taxon>Alphaproteobacteria</taxon>
        <taxon>Acetobacterales</taxon>
        <taxon>Roseomonadaceae</taxon>
        <taxon>Muricoccus</taxon>
    </lineage>
</organism>
<dbReference type="SUPFAM" id="SSF56219">
    <property type="entry name" value="DNase I-like"/>
    <property type="match status" value="1"/>
</dbReference>
<dbReference type="Proteomes" id="UP000317078">
    <property type="component" value="Unassembled WGS sequence"/>
</dbReference>
<name>A0A502G6P2_9PROT</name>
<dbReference type="GO" id="GO:0004519">
    <property type="term" value="F:endonuclease activity"/>
    <property type="evidence" value="ECO:0007669"/>
    <property type="project" value="UniProtKB-KW"/>
</dbReference>